<reference evidence="1" key="1">
    <citation type="journal article" date="2022" name="Genome Biol. Evol.">
        <title>A New Gene Family Diagnostic for Intracellular Biomineralization of Amorphous Ca Carbonates by Cyanobacteria.</title>
        <authorList>
            <person name="Benzerara K."/>
            <person name="Duprat E."/>
            <person name="Bitard-Feildel T."/>
            <person name="Caumes G."/>
            <person name="Cassier-Chauvat C."/>
            <person name="Chauvat F."/>
            <person name="Dezi M."/>
            <person name="Diop S.I."/>
            <person name="Gaschignard G."/>
            <person name="Gorgen S."/>
            <person name="Gugger M."/>
            <person name="Lopez-Garcia P."/>
            <person name="Millet M."/>
            <person name="Skouri-Panet F."/>
            <person name="Moreira D."/>
            <person name="Callebaut I."/>
        </authorList>
    </citation>
    <scope>NUCLEOTIDE SEQUENCE</scope>
    <source>
        <strain evidence="1">G9</strain>
    </source>
</reference>
<name>A0ABT6F1D0_9SYNE</name>
<dbReference type="Gene3D" id="1.10.150.240">
    <property type="entry name" value="Putative phosphatase, domain 2"/>
    <property type="match status" value="1"/>
</dbReference>
<dbReference type="SFLD" id="SFLDG01129">
    <property type="entry name" value="C1.5:_HAD__Beta-PGM__Phosphata"/>
    <property type="match status" value="1"/>
</dbReference>
<dbReference type="RefSeq" id="WP_277867454.1">
    <property type="nucleotide sequence ID" value="NZ_JAKKUT010000002.1"/>
</dbReference>
<dbReference type="Gene3D" id="3.40.50.1000">
    <property type="entry name" value="HAD superfamily/HAD-like"/>
    <property type="match status" value="1"/>
</dbReference>
<dbReference type="InterPro" id="IPR036412">
    <property type="entry name" value="HAD-like_sf"/>
</dbReference>
<keyword evidence="1" id="KW-0378">Hydrolase</keyword>
<dbReference type="NCBIfam" id="TIGR01549">
    <property type="entry name" value="HAD-SF-IA-v1"/>
    <property type="match status" value="1"/>
</dbReference>
<dbReference type="InterPro" id="IPR023214">
    <property type="entry name" value="HAD_sf"/>
</dbReference>
<dbReference type="PANTHER" id="PTHR43434">
    <property type="entry name" value="PHOSPHOGLYCOLATE PHOSPHATASE"/>
    <property type="match status" value="1"/>
</dbReference>
<dbReference type="Proteomes" id="UP001154265">
    <property type="component" value="Unassembled WGS sequence"/>
</dbReference>
<reference evidence="1" key="2">
    <citation type="submission" date="2022-01" db="EMBL/GenBank/DDBJ databases">
        <authorList>
            <person name="Zivanovic Y."/>
            <person name="Moreira D."/>
            <person name="Lopez-Garcia P."/>
        </authorList>
    </citation>
    <scope>NUCLEOTIDE SEQUENCE</scope>
    <source>
        <strain evidence="1">G9</strain>
    </source>
</reference>
<dbReference type="Pfam" id="PF00702">
    <property type="entry name" value="Hydrolase"/>
    <property type="match status" value="1"/>
</dbReference>
<sequence length="255" mass="27244">MIKTINLQCHLQGHTSPHQFNQVQGVVFDKDGTLAQSEGFLAHLARRRARRVDAMVPGTQEPLLLAFGVERDHLNPSGLQAVGSRYENMIAAAAYIAETGISWFEARTLAQQAFAEADAHESAKASQTPLIPGVMDLVQHLAAAAIPLAVLSADSTANVQEFLQTYELDTYFTQARGIEPPLAKPDPAPLLHLCQDLGIAPAATLVIGDGDGDMAMAQRAGAMGLAVTWGWTVTPQFSQTNIVVDRPDALQVVAG</sequence>
<dbReference type="InterPro" id="IPR050155">
    <property type="entry name" value="HAD-like_hydrolase_sf"/>
</dbReference>
<gene>
    <name evidence="1" type="ORF">L3556_11710</name>
</gene>
<keyword evidence="2" id="KW-1185">Reference proteome</keyword>
<dbReference type="GO" id="GO:0016787">
    <property type="term" value="F:hydrolase activity"/>
    <property type="evidence" value="ECO:0007669"/>
    <property type="project" value="UniProtKB-KW"/>
</dbReference>
<dbReference type="InterPro" id="IPR006439">
    <property type="entry name" value="HAD-SF_hydro_IA"/>
</dbReference>
<proteinExistence type="predicted"/>
<protein>
    <submittedName>
        <fullName evidence="1">HAD family hydrolase</fullName>
    </submittedName>
</protein>
<evidence type="ECO:0000313" key="2">
    <source>
        <dbReference type="Proteomes" id="UP001154265"/>
    </source>
</evidence>
<dbReference type="EMBL" id="JAKKUT010000002">
    <property type="protein sequence ID" value="MDG2991591.1"/>
    <property type="molecule type" value="Genomic_DNA"/>
</dbReference>
<accession>A0ABT6F1D0</accession>
<evidence type="ECO:0000313" key="1">
    <source>
        <dbReference type="EMBL" id="MDG2991591.1"/>
    </source>
</evidence>
<dbReference type="SUPFAM" id="SSF56784">
    <property type="entry name" value="HAD-like"/>
    <property type="match status" value="1"/>
</dbReference>
<dbReference type="InterPro" id="IPR023198">
    <property type="entry name" value="PGP-like_dom2"/>
</dbReference>
<dbReference type="PANTHER" id="PTHR43434:SF1">
    <property type="entry name" value="PHOSPHOGLYCOLATE PHOSPHATASE"/>
    <property type="match status" value="1"/>
</dbReference>
<organism evidence="1 2">
    <name type="scientific">Candidatus Synechococcus calcipolaris G9</name>
    <dbReference type="NCBI Taxonomy" id="1497997"/>
    <lineage>
        <taxon>Bacteria</taxon>
        <taxon>Bacillati</taxon>
        <taxon>Cyanobacteriota</taxon>
        <taxon>Cyanophyceae</taxon>
        <taxon>Synechococcales</taxon>
        <taxon>Synechococcaceae</taxon>
        <taxon>Synechococcus</taxon>
    </lineage>
</organism>
<comment type="caution">
    <text evidence="1">The sequence shown here is derived from an EMBL/GenBank/DDBJ whole genome shotgun (WGS) entry which is preliminary data.</text>
</comment>
<dbReference type="SFLD" id="SFLDS00003">
    <property type="entry name" value="Haloacid_Dehalogenase"/>
    <property type="match status" value="1"/>
</dbReference>